<dbReference type="InterPro" id="IPR050508">
    <property type="entry name" value="Methyltransf_Superfamily"/>
</dbReference>
<dbReference type="RefSeq" id="WP_035949948.1">
    <property type="nucleotide sequence ID" value="NZ_BMEA01000001.1"/>
</dbReference>
<dbReference type="Gene3D" id="3.40.50.150">
    <property type="entry name" value="Vaccinia Virus protein VP39"/>
    <property type="match status" value="1"/>
</dbReference>
<reference evidence="2" key="1">
    <citation type="journal article" date="2014" name="Int. J. Syst. Evol. Microbiol.">
        <title>Complete genome sequence of Corynebacterium casei LMG S-19264T (=DSM 44701T), isolated from a smear-ripened cheese.</title>
        <authorList>
            <consortium name="US DOE Joint Genome Institute (JGI-PGF)"/>
            <person name="Walter F."/>
            <person name="Albersmeier A."/>
            <person name="Kalinowski J."/>
            <person name="Ruckert C."/>
        </authorList>
    </citation>
    <scope>NUCLEOTIDE SEQUENCE</scope>
    <source>
        <strain evidence="2">CGMCC 1.10749</strain>
    </source>
</reference>
<dbReference type="Pfam" id="PF08241">
    <property type="entry name" value="Methyltransf_11"/>
    <property type="match status" value="1"/>
</dbReference>
<dbReference type="PANTHER" id="PTHR42912">
    <property type="entry name" value="METHYLTRANSFERASE"/>
    <property type="match status" value="1"/>
</dbReference>
<evidence type="ECO:0000259" key="1">
    <source>
        <dbReference type="Pfam" id="PF08241"/>
    </source>
</evidence>
<protein>
    <submittedName>
        <fullName evidence="2">SAM-dependent methyltransferase</fullName>
    </submittedName>
</protein>
<keyword evidence="2" id="KW-0489">Methyltransferase</keyword>
<sequence>MAFDVAAEAYGRFMGRYSEPLGPVFAEWAGVHRGDRVLDVGCGPGALTAELVARVGVGHVAAVDPSAPFVESVRARFPGLEVHRAPAEQLPFDDGGFDRTLAQLVVHFMQDPVTGIGEMARVTRRGGLVAACTWDLGGHRSPLDPMWDAVRRMDPLVSDESHLAGAREGHLAELATAAGLLDVETTELSVTVTHPDFDEWWEPYTLGVGPAGDYVASLDPRGREVLREECRSGFPADEPFEVTAVAWAVRGRA</sequence>
<dbReference type="InterPro" id="IPR013216">
    <property type="entry name" value="Methyltransf_11"/>
</dbReference>
<dbReference type="GO" id="GO:0032259">
    <property type="term" value="P:methylation"/>
    <property type="evidence" value="ECO:0007669"/>
    <property type="project" value="UniProtKB-KW"/>
</dbReference>
<proteinExistence type="predicted"/>
<dbReference type="EMBL" id="BMEA01000001">
    <property type="protein sequence ID" value="GGB78532.1"/>
    <property type="molecule type" value="Genomic_DNA"/>
</dbReference>
<evidence type="ECO:0000313" key="3">
    <source>
        <dbReference type="Proteomes" id="UP000628079"/>
    </source>
</evidence>
<comment type="caution">
    <text evidence="2">The sequence shown here is derived from an EMBL/GenBank/DDBJ whole genome shotgun (WGS) entry which is preliminary data.</text>
</comment>
<gene>
    <name evidence="2" type="ORF">GCM10011314_17810</name>
</gene>
<dbReference type="SUPFAM" id="SSF53335">
    <property type="entry name" value="S-adenosyl-L-methionine-dependent methyltransferases"/>
    <property type="match status" value="1"/>
</dbReference>
<dbReference type="CDD" id="cd02440">
    <property type="entry name" value="AdoMet_MTases"/>
    <property type="match status" value="1"/>
</dbReference>
<accession>A0A8H9FS96</accession>
<evidence type="ECO:0000313" key="2">
    <source>
        <dbReference type="EMBL" id="GGB78532.1"/>
    </source>
</evidence>
<dbReference type="PANTHER" id="PTHR42912:SF93">
    <property type="entry name" value="N6-ADENOSINE-METHYLTRANSFERASE TMT1A"/>
    <property type="match status" value="1"/>
</dbReference>
<dbReference type="GO" id="GO:0008757">
    <property type="term" value="F:S-adenosylmethionine-dependent methyltransferase activity"/>
    <property type="evidence" value="ECO:0007669"/>
    <property type="project" value="InterPro"/>
</dbReference>
<feature type="domain" description="Methyltransferase type 11" evidence="1">
    <location>
        <begin position="38"/>
        <end position="130"/>
    </location>
</feature>
<name>A0A8H9FS96_9MICO</name>
<dbReference type="AlphaFoldDB" id="A0A8H9FS96"/>
<dbReference type="InterPro" id="IPR029063">
    <property type="entry name" value="SAM-dependent_MTases_sf"/>
</dbReference>
<keyword evidence="2" id="KW-0808">Transferase</keyword>
<reference evidence="2" key="2">
    <citation type="submission" date="2020-09" db="EMBL/GenBank/DDBJ databases">
        <authorList>
            <person name="Sun Q."/>
            <person name="Zhou Y."/>
        </authorList>
    </citation>
    <scope>NUCLEOTIDE SEQUENCE</scope>
    <source>
        <strain evidence="2">CGMCC 1.10749</strain>
    </source>
</reference>
<organism evidence="2 3">
    <name type="scientific">Knoellia flava</name>
    <dbReference type="NCBI Taxonomy" id="913969"/>
    <lineage>
        <taxon>Bacteria</taxon>
        <taxon>Bacillati</taxon>
        <taxon>Actinomycetota</taxon>
        <taxon>Actinomycetes</taxon>
        <taxon>Micrococcales</taxon>
        <taxon>Intrasporangiaceae</taxon>
        <taxon>Knoellia</taxon>
    </lineage>
</organism>
<dbReference type="Proteomes" id="UP000628079">
    <property type="component" value="Unassembled WGS sequence"/>
</dbReference>